<evidence type="ECO:0008006" key="4">
    <source>
        <dbReference type="Google" id="ProtNLM"/>
    </source>
</evidence>
<reference evidence="2 3" key="1">
    <citation type="submission" date="2023-06" db="EMBL/GenBank/DDBJ databases">
        <title>Antibody response to the Sneathia vaginalis cytopathogenic toxin A during pregnancy.</title>
        <authorList>
            <person name="Mccoy Z.T."/>
            <person name="Serrano M.G."/>
            <person name="Spaine K."/>
            <person name="Edwards D.J."/>
            <person name="Buck G.A."/>
            <person name="Jefferson K."/>
        </authorList>
    </citation>
    <scope>NUCLEOTIDE SEQUENCE [LARGE SCALE GENOMIC DNA]</scope>
    <source>
        <strain evidence="2 3">CCUG 42621</strain>
    </source>
</reference>
<feature type="transmembrane region" description="Helical" evidence="1">
    <location>
        <begin position="126"/>
        <end position="150"/>
    </location>
</feature>
<feature type="transmembrane region" description="Helical" evidence="1">
    <location>
        <begin position="195"/>
        <end position="218"/>
    </location>
</feature>
<dbReference type="EMBL" id="JASSPP010000014">
    <property type="protein sequence ID" value="MDK9581201.1"/>
    <property type="molecule type" value="Genomic_DNA"/>
</dbReference>
<evidence type="ECO:0000313" key="3">
    <source>
        <dbReference type="Proteomes" id="UP001225134"/>
    </source>
</evidence>
<feature type="transmembrane region" description="Helical" evidence="1">
    <location>
        <begin position="91"/>
        <end position="114"/>
    </location>
</feature>
<comment type="caution">
    <text evidence="2">The sequence shown here is derived from an EMBL/GenBank/DDBJ whole genome shotgun (WGS) entry which is preliminary data.</text>
</comment>
<feature type="transmembrane region" description="Helical" evidence="1">
    <location>
        <begin position="12"/>
        <end position="33"/>
    </location>
</feature>
<sequence>MIKYFIYIFKKDFLTLLGTAILLLIGNFSLQYTPAINSGLFKFIVFILYSIYIFFLIYRCIEYVTADLFNNRKYFTYTLPLSKYSIQFGKLLYALVYSIIMVSTLIFIICISKNNMEIFNIKTSNIILFIFTTSSTCLFIYSIANISFVLGKIFTNSKMVCGFLAMILIIFATVFDTNSVTKLFNFFNLENETIAILVILAIHLVYSIILTFISSYLLDKKLEV</sequence>
<keyword evidence="1" id="KW-0472">Membrane</keyword>
<evidence type="ECO:0000313" key="2">
    <source>
        <dbReference type="EMBL" id="MDK9581201.1"/>
    </source>
</evidence>
<proteinExistence type="predicted"/>
<keyword evidence="1" id="KW-1133">Transmembrane helix</keyword>
<dbReference type="Proteomes" id="UP001225134">
    <property type="component" value="Unassembled WGS sequence"/>
</dbReference>
<gene>
    <name evidence="2" type="ORF">QQA45_06875</name>
</gene>
<name>A0ABT7HMR5_9FUSO</name>
<dbReference type="RefSeq" id="WP_285153597.1">
    <property type="nucleotide sequence ID" value="NZ_JASSPP010000014.1"/>
</dbReference>
<feature type="transmembrane region" description="Helical" evidence="1">
    <location>
        <begin position="157"/>
        <end position="175"/>
    </location>
</feature>
<organism evidence="2 3">
    <name type="scientific">Sneathia sanguinegens</name>
    <dbReference type="NCBI Taxonomy" id="40543"/>
    <lineage>
        <taxon>Bacteria</taxon>
        <taxon>Fusobacteriati</taxon>
        <taxon>Fusobacteriota</taxon>
        <taxon>Fusobacteriia</taxon>
        <taxon>Fusobacteriales</taxon>
        <taxon>Leptotrichiaceae</taxon>
        <taxon>Sneathia</taxon>
    </lineage>
</organism>
<keyword evidence="3" id="KW-1185">Reference proteome</keyword>
<keyword evidence="1" id="KW-0812">Transmembrane</keyword>
<accession>A0ABT7HMR5</accession>
<protein>
    <recommendedName>
        <fullName evidence="4">ABC transporter permease</fullName>
    </recommendedName>
</protein>
<feature type="transmembrane region" description="Helical" evidence="1">
    <location>
        <begin position="39"/>
        <end position="58"/>
    </location>
</feature>
<evidence type="ECO:0000256" key="1">
    <source>
        <dbReference type="SAM" id="Phobius"/>
    </source>
</evidence>